<dbReference type="EMBL" id="RCHU01000674">
    <property type="protein sequence ID" value="TKR98424.1"/>
    <property type="molecule type" value="Genomic_DNA"/>
</dbReference>
<sequence>MSRLSYAKVLIELDMLTDFPNSINITLPSEVPLLQLVVYETLSKFCKHYRLLRRMLCSKALFTNAEKIIQPNFGRAKRGSVHTKLGFYAMTTVVASNQGNWNMPHGEHLHEHMQIELVVKVVTDRGDIPCARNNSSTSIGYKKGG</sequence>
<proteinExistence type="predicted"/>
<accession>A0A4U5PS15</accession>
<organism evidence="1">
    <name type="scientific">Populus alba</name>
    <name type="common">White poplar</name>
    <dbReference type="NCBI Taxonomy" id="43335"/>
    <lineage>
        <taxon>Eukaryota</taxon>
        <taxon>Viridiplantae</taxon>
        <taxon>Streptophyta</taxon>
        <taxon>Embryophyta</taxon>
        <taxon>Tracheophyta</taxon>
        <taxon>Spermatophyta</taxon>
        <taxon>Magnoliopsida</taxon>
        <taxon>eudicotyledons</taxon>
        <taxon>Gunneridae</taxon>
        <taxon>Pentapetalae</taxon>
        <taxon>rosids</taxon>
        <taxon>fabids</taxon>
        <taxon>Malpighiales</taxon>
        <taxon>Salicaceae</taxon>
        <taxon>Saliceae</taxon>
        <taxon>Populus</taxon>
    </lineage>
</organism>
<reference evidence="1" key="1">
    <citation type="submission" date="2018-10" db="EMBL/GenBank/DDBJ databases">
        <title>Population genomic analysis revealed the cold adaptation of white poplar.</title>
        <authorList>
            <person name="Liu Y.-J."/>
        </authorList>
    </citation>
    <scope>NUCLEOTIDE SEQUENCE [LARGE SCALE GENOMIC DNA]</scope>
    <source>
        <strain evidence="1">PAL-ZL1</strain>
    </source>
</reference>
<comment type="caution">
    <text evidence="1">The sequence shown here is derived from an EMBL/GenBank/DDBJ whole genome shotgun (WGS) entry which is preliminary data.</text>
</comment>
<gene>
    <name evidence="1" type="ORF">D5086_0000203240</name>
</gene>
<dbReference type="AlphaFoldDB" id="A0A4U5PS15"/>
<evidence type="ECO:0000313" key="1">
    <source>
        <dbReference type="EMBL" id="TKR98424.1"/>
    </source>
</evidence>
<name>A0A4U5PS15_POPAL</name>
<protein>
    <submittedName>
        <fullName evidence="1">Uncharacterized protein</fullName>
    </submittedName>
</protein>